<dbReference type="Proteomes" id="UP001485043">
    <property type="component" value="Unassembled WGS sequence"/>
</dbReference>
<comment type="caution">
    <text evidence="3">The sequence shown here is derived from an EMBL/GenBank/DDBJ whole genome shotgun (WGS) entry which is preliminary data.</text>
</comment>
<proteinExistence type="predicted"/>
<dbReference type="AlphaFoldDB" id="A0AAW1TAM1"/>
<keyword evidence="1" id="KW-0175">Coiled coil</keyword>
<evidence type="ECO:0000256" key="2">
    <source>
        <dbReference type="SAM" id="MobiDB-lite"/>
    </source>
</evidence>
<sequence>MSAGVRRKADGPANKRKNPVWAPRNTGRKLPDDLTVTIGLLIKEMYEDELEDKDNELEELRESRNDAVLSDIRTALFVELEAAEDAINNGEDFEPTDGSLPVTKALLEQNDWVTLELLFDEESVTKMMVQDK</sequence>
<accession>A0AAW1TAM1</accession>
<gene>
    <name evidence="3" type="ORF">WJX84_011205</name>
</gene>
<dbReference type="EMBL" id="JALJOV010000216">
    <property type="protein sequence ID" value="KAK9865805.1"/>
    <property type="molecule type" value="Genomic_DNA"/>
</dbReference>
<evidence type="ECO:0000313" key="3">
    <source>
        <dbReference type="EMBL" id="KAK9865805.1"/>
    </source>
</evidence>
<feature type="coiled-coil region" evidence="1">
    <location>
        <begin position="43"/>
        <end position="70"/>
    </location>
</feature>
<name>A0AAW1TAM1_9CHLO</name>
<feature type="region of interest" description="Disordered" evidence="2">
    <location>
        <begin position="1"/>
        <end position="31"/>
    </location>
</feature>
<protein>
    <submittedName>
        <fullName evidence="3">Uncharacterized protein</fullName>
    </submittedName>
</protein>
<reference evidence="3 4" key="1">
    <citation type="journal article" date="2024" name="Nat. Commun.">
        <title>Phylogenomics reveals the evolutionary origins of lichenization in chlorophyte algae.</title>
        <authorList>
            <person name="Puginier C."/>
            <person name="Libourel C."/>
            <person name="Otte J."/>
            <person name="Skaloud P."/>
            <person name="Haon M."/>
            <person name="Grisel S."/>
            <person name="Petersen M."/>
            <person name="Berrin J.G."/>
            <person name="Delaux P.M."/>
            <person name="Dal Grande F."/>
            <person name="Keller J."/>
        </authorList>
    </citation>
    <scope>NUCLEOTIDE SEQUENCE [LARGE SCALE GENOMIC DNA]</scope>
    <source>
        <strain evidence="3 4">SAG 2523</strain>
    </source>
</reference>
<organism evidence="3 4">
    <name type="scientific">Apatococcus fuscideae</name>
    <dbReference type="NCBI Taxonomy" id="2026836"/>
    <lineage>
        <taxon>Eukaryota</taxon>
        <taxon>Viridiplantae</taxon>
        <taxon>Chlorophyta</taxon>
        <taxon>core chlorophytes</taxon>
        <taxon>Trebouxiophyceae</taxon>
        <taxon>Chlorellales</taxon>
        <taxon>Chlorellaceae</taxon>
        <taxon>Apatococcus</taxon>
    </lineage>
</organism>
<evidence type="ECO:0000313" key="4">
    <source>
        <dbReference type="Proteomes" id="UP001485043"/>
    </source>
</evidence>
<keyword evidence="4" id="KW-1185">Reference proteome</keyword>
<evidence type="ECO:0000256" key="1">
    <source>
        <dbReference type="SAM" id="Coils"/>
    </source>
</evidence>